<sequence length="149" mass="16914">DEVIKKLTDILTDLNAMDKTSNIFTYSDPGKLGIVQFKTTGGKIGFLRRWRGRPATWANGDKLWCKSNDPIEIRLIDKTLSQVKHRLIENGIDQKSIRIYWESEVVKVKGVIVAKVAKNGDLTTHGDGDTIKEDVVQFMNEWKAARDLQ</sequence>
<gene>
    <name evidence="1" type="ORF">PCOR1329_LOCUS16924</name>
</gene>
<organism evidence="1 2">
    <name type="scientific">Prorocentrum cordatum</name>
    <dbReference type="NCBI Taxonomy" id="2364126"/>
    <lineage>
        <taxon>Eukaryota</taxon>
        <taxon>Sar</taxon>
        <taxon>Alveolata</taxon>
        <taxon>Dinophyceae</taxon>
        <taxon>Prorocentrales</taxon>
        <taxon>Prorocentraceae</taxon>
        <taxon>Prorocentrum</taxon>
    </lineage>
</organism>
<feature type="non-terminal residue" evidence="1">
    <location>
        <position position="1"/>
    </location>
</feature>
<reference evidence="1" key="1">
    <citation type="submission" date="2023-10" db="EMBL/GenBank/DDBJ databases">
        <authorList>
            <person name="Chen Y."/>
            <person name="Shah S."/>
            <person name="Dougan E. K."/>
            <person name="Thang M."/>
            <person name="Chan C."/>
        </authorList>
    </citation>
    <scope>NUCLEOTIDE SEQUENCE [LARGE SCALE GENOMIC DNA]</scope>
</reference>
<evidence type="ECO:0000313" key="1">
    <source>
        <dbReference type="EMBL" id="CAK0812680.1"/>
    </source>
</evidence>
<name>A0ABN9R5A1_9DINO</name>
<evidence type="ECO:0000313" key="2">
    <source>
        <dbReference type="Proteomes" id="UP001189429"/>
    </source>
</evidence>
<comment type="caution">
    <text evidence="1">The sequence shown here is derived from an EMBL/GenBank/DDBJ whole genome shotgun (WGS) entry which is preliminary data.</text>
</comment>
<dbReference type="Proteomes" id="UP001189429">
    <property type="component" value="Unassembled WGS sequence"/>
</dbReference>
<protein>
    <submittedName>
        <fullName evidence="1">Uncharacterized protein</fullName>
    </submittedName>
</protein>
<dbReference type="EMBL" id="CAUYUJ010005213">
    <property type="protein sequence ID" value="CAK0812680.1"/>
    <property type="molecule type" value="Genomic_DNA"/>
</dbReference>
<keyword evidence="2" id="KW-1185">Reference proteome</keyword>
<proteinExistence type="predicted"/>
<accession>A0ABN9R5A1</accession>